<dbReference type="EMBL" id="JAQGDS010000014">
    <property type="protein sequence ID" value="KAJ6256248.1"/>
    <property type="molecule type" value="Genomic_DNA"/>
</dbReference>
<keyword evidence="1" id="KW-0812">Transmembrane</keyword>
<evidence type="ECO:0000313" key="2">
    <source>
        <dbReference type="EMBL" id="KAJ6256248.1"/>
    </source>
</evidence>
<gene>
    <name evidence="2" type="ORF">Dda_9083</name>
</gene>
<keyword evidence="3" id="KW-1185">Reference proteome</keyword>
<accession>A0AAD6IPW1</accession>
<dbReference type="Proteomes" id="UP001221413">
    <property type="component" value="Unassembled WGS sequence"/>
</dbReference>
<sequence>MKPNDAIVLIIILLLLFFAMILWAIFHIQTIIGWFQSSKKTIDIEDDLFLTVT</sequence>
<protein>
    <submittedName>
        <fullName evidence="2">Uncharacterized protein</fullName>
    </submittedName>
</protein>
<comment type="caution">
    <text evidence="2">The sequence shown here is derived from an EMBL/GenBank/DDBJ whole genome shotgun (WGS) entry which is preliminary data.</text>
</comment>
<feature type="transmembrane region" description="Helical" evidence="1">
    <location>
        <begin position="6"/>
        <end position="26"/>
    </location>
</feature>
<organism evidence="2 3">
    <name type="scientific">Drechslerella dactyloides</name>
    <name type="common">Nematode-trapping fungus</name>
    <name type="synonym">Arthrobotrys dactyloides</name>
    <dbReference type="NCBI Taxonomy" id="74499"/>
    <lineage>
        <taxon>Eukaryota</taxon>
        <taxon>Fungi</taxon>
        <taxon>Dikarya</taxon>
        <taxon>Ascomycota</taxon>
        <taxon>Pezizomycotina</taxon>
        <taxon>Orbiliomycetes</taxon>
        <taxon>Orbiliales</taxon>
        <taxon>Orbiliaceae</taxon>
        <taxon>Drechslerella</taxon>
    </lineage>
</organism>
<keyword evidence="1" id="KW-1133">Transmembrane helix</keyword>
<name>A0AAD6IPW1_DREDA</name>
<keyword evidence="1" id="KW-0472">Membrane</keyword>
<evidence type="ECO:0000313" key="3">
    <source>
        <dbReference type="Proteomes" id="UP001221413"/>
    </source>
</evidence>
<reference evidence="2" key="1">
    <citation type="submission" date="2023-01" db="EMBL/GenBank/DDBJ databases">
        <title>The chitinases involved in constricting ring structure development in the nematode-trapping fungus Drechslerella dactyloides.</title>
        <authorList>
            <person name="Wang R."/>
            <person name="Zhang L."/>
            <person name="Tang P."/>
            <person name="Li S."/>
            <person name="Liang L."/>
        </authorList>
    </citation>
    <scope>NUCLEOTIDE SEQUENCE</scope>
    <source>
        <strain evidence="2">YMF1.00031</strain>
    </source>
</reference>
<dbReference type="AlphaFoldDB" id="A0AAD6IPW1"/>
<evidence type="ECO:0000256" key="1">
    <source>
        <dbReference type="SAM" id="Phobius"/>
    </source>
</evidence>
<proteinExistence type="predicted"/>